<proteinExistence type="predicted"/>
<name>A0AAW8T294_9ENTE</name>
<dbReference type="Proteomes" id="UP001249240">
    <property type="component" value="Unassembled WGS sequence"/>
</dbReference>
<comment type="caution">
    <text evidence="2">The sequence shown here is derived from an EMBL/GenBank/DDBJ whole genome shotgun (WGS) entry which is preliminary data.</text>
</comment>
<sequence>MSIIQQPTLFDLEILEQLDIEQEYFELFSPLDFSPLLGFFQKEKSVGAPITVNYEAAIRALVISYLEAIPDVKSLVNRIKSDLRFKLSLGFLYSDRAPSEATFSRILHTLARHRDVLVELNTVLLKRIDQEYGVFTEDIAIDATAVESHSKPRSIKKTIISSVDTQRSMTTERIVQELPIDPQWGIKVNSKGKHVFLYGYKAHLAVSTKSQYIFYPLG</sequence>
<gene>
    <name evidence="2" type="ORF">P7D78_20390</name>
</gene>
<dbReference type="EMBL" id="JARPXM010000045">
    <property type="protein sequence ID" value="MDT2540468.1"/>
    <property type="molecule type" value="Genomic_DNA"/>
</dbReference>
<dbReference type="RefSeq" id="WP_010745475.1">
    <property type="nucleotide sequence ID" value="NZ_BAAAXM010000052.1"/>
</dbReference>
<dbReference type="GeneID" id="71776611"/>
<dbReference type="Pfam" id="PF05598">
    <property type="entry name" value="DUF772"/>
    <property type="match status" value="1"/>
</dbReference>
<evidence type="ECO:0000259" key="1">
    <source>
        <dbReference type="Pfam" id="PF05598"/>
    </source>
</evidence>
<feature type="domain" description="Transposase InsH N-terminal" evidence="1">
    <location>
        <begin position="20"/>
        <end position="107"/>
    </location>
</feature>
<dbReference type="AlphaFoldDB" id="A0AAW8T294"/>
<organism evidence="2 3">
    <name type="scientific">Enterococcus raffinosus</name>
    <dbReference type="NCBI Taxonomy" id="71452"/>
    <lineage>
        <taxon>Bacteria</taxon>
        <taxon>Bacillati</taxon>
        <taxon>Bacillota</taxon>
        <taxon>Bacilli</taxon>
        <taxon>Lactobacillales</taxon>
        <taxon>Enterococcaceae</taxon>
        <taxon>Enterococcus</taxon>
    </lineage>
</organism>
<evidence type="ECO:0000313" key="3">
    <source>
        <dbReference type="Proteomes" id="UP001249240"/>
    </source>
</evidence>
<accession>A0AAW8T294</accession>
<reference evidence="2" key="1">
    <citation type="submission" date="2023-03" db="EMBL/GenBank/DDBJ databases">
        <authorList>
            <person name="Shen W."/>
            <person name="Cai J."/>
        </authorList>
    </citation>
    <scope>NUCLEOTIDE SEQUENCE</scope>
    <source>
        <strain evidence="2">B646-2</strain>
    </source>
</reference>
<protein>
    <submittedName>
        <fullName evidence="2">Transposase</fullName>
    </submittedName>
</protein>
<evidence type="ECO:0000313" key="2">
    <source>
        <dbReference type="EMBL" id="MDT2540468.1"/>
    </source>
</evidence>
<dbReference type="InterPro" id="IPR008490">
    <property type="entry name" value="Transposase_InsH_N"/>
</dbReference>